<reference evidence="3" key="2">
    <citation type="submission" date="2014-05" db="EMBL/GenBank/DDBJ databases">
        <title>The genome and life-stage specific transcriptomes of Globodera pallida elucidate key aspects of plant parasitism by a cyst nematode.</title>
        <authorList>
            <person name="Cotton J.A."/>
            <person name="Lilley C.J."/>
            <person name="Jones L.M."/>
            <person name="Kikuchi T."/>
            <person name="Reid A.J."/>
            <person name="Thorpe P."/>
            <person name="Tsai I.J."/>
            <person name="Beasley H."/>
            <person name="Blok V."/>
            <person name="Cock P.J.A."/>
            <person name="Van den Akker S.E."/>
            <person name="Holroyd N."/>
            <person name="Hunt M."/>
            <person name="Mantelin S."/>
            <person name="Naghra H."/>
            <person name="Pain A."/>
            <person name="Palomares-Rius J.E."/>
            <person name="Zarowiecki M."/>
            <person name="Berriman M."/>
            <person name="Jones J.T."/>
            <person name="Urwin P.E."/>
        </authorList>
    </citation>
    <scope>NUCLEOTIDE SEQUENCE [LARGE SCALE GENOMIC DNA]</scope>
    <source>
        <strain evidence="3">Lindley</strain>
    </source>
</reference>
<dbReference type="InterPro" id="IPR010059">
    <property type="entry name" value="Uridine_phosphorylase_euk"/>
</dbReference>
<dbReference type="GO" id="GO:0009166">
    <property type="term" value="P:nucleotide catabolic process"/>
    <property type="evidence" value="ECO:0007669"/>
    <property type="project" value="InterPro"/>
</dbReference>
<accession>A0A183C4F3</accession>
<keyword evidence="3" id="KW-1185">Reference proteome</keyword>
<reference evidence="3" key="1">
    <citation type="submission" date="2013-12" db="EMBL/GenBank/DDBJ databases">
        <authorList>
            <person name="Aslett M."/>
        </authorList>
    </citation>
    <scope>NUCLEOTIDE SEQUENCE [LARGE SCALE GENOMIC DNA]</scope>
    <source>
        <strain evidence="3">Lindley</strain>
    </source>
</reference>
<dbReference type="PANTHER" id="PTHR43691:SF11">
    <property type="entry name" value="FI09636P-RELATED"/>
    <property type="match status" value="1"/>
</dbReference>
<dbReference type="GO" id="GO:0006218">
    <property type="term" value="P:uridine catabolic process"/>
    <property type="evidence" value="ECO:0007669"/>
    <property type="project" value="TreeGrafter"/>
</dbReference>
<dbReference type="Gene3D" id="3.40.50.1580">
    <property type="entry name" value="Nucleoside phosphorylase domain"/>
    <property type="match status" value="2"/>
</dbReference>
<evidence type="ECO:0000313" key="3">
    <source>
        <dbReference type="Proteomes" id="UP000050741"/>
    </source>
</evidence>
<organism evidence="3 4">
    <name type="scientific">Globodera pallida</name>
    <name type="common">Potato cyst nematode worm</name>
    <name type="synonym">Heterodera pallida</name>
    <dbReference type="NCBI Taxonomy" id="36090"/>
    <lineage>
        <taxon>Eukaryota</taxon>
        <taxon>Metazoa</taxon>
        <taxon>Ecdysozoa</taxon>
        <taxon>Nematoda</taxon>
        <taxon>Chromadorea</taxon>
        <taxon>Rhabditida</taxon>
        <taxon>Tylenchina</taxon>
        <taxon>Tylenchomorpha</taxon>
        <taxon>Tylenchoidea</taxon>
        <taxon>Heteroderidae</taxon>
        <taxon>Heteroderinae</taxon>
        <taxon>Globodera</taxon>
    </lineage>
</organism>
<dbReference type="PANTHER" id="PTHR43691">
    <property type="entry name" value="URIDINE PHOSPHORYLASE"/>
    <property type="match status" value="1"/>
</dbReference>
<evidence type="ECO:0000256" key="1">
    <source>
        <dbReference type="ARBA" id="ARBA00010456"/>
    </source>
</evidence>
<dbReference type="InterPro" id="IPR000845">
    <property type="entry name" value="Nucleoside_phosphorylase_d"/>
</dbReference>
<dbReference type="NCBIfam" id="TIGR01719">
    <property type="entry name" value="euk_UDPppase"/>
    <property type="match status" value="1"/>
</dbReference>
<dbReference type="GO" id="GO:0004850">
    <property type="term" value="F:uridine phosphorylase activity"/>
    <property type="evidence" value="ECO:0007669"/>
    <property type="project" value="InterPro"/>
</dbReference>
<dbReference type="Proteomes" id="UP000050741">
    <property type="component" value="Unassembled WGS sequence"/>
</dbReference>
<evidence type="ECO:0000313" key="4">
    <source>
        <dbReference type="WBParaSite" id="GPLIN_000774700"/>
    </source>
</evidence>
<dbReference type="InterPro" id="IPR035994">
    <property type="entry name" value="Nucleoside_phosphorylase_sf"/>
</dbReference>
<dbReference type="GO" id="GO:0005829">
    <property type="term" value="C:cytosol"/>
    <property type="evidence" value="ECO:0007669"/>
    <property type="project" value="TreeGrafter"/>
</dbReference>
<comment type="similarity">
    <text evidence="1">Belongs to the PNP/UDP phosphorylase family.</text>
</comment>
<protein>
    <submittedName>
        <fullName evidence="4">PNP_UDP_1 domain-containing protein</fullName>
    </submittedName>
</protein>
<dbReference type="AlphaFoldDB" id="A0A183C4F3"/>
<feature type="domain" description="Nucleoside phosphorylase" evidence="2">
    <location>
        <begin position="105"/>
        <end position="348"/>
    </location>
</feature>
<dbReference type="Pfam" id="PF01048">
    <property type="entry name" value="PNP_UDP_1"/>
    <property type="match status" value="1"/>
</dbReference>
<dbReference type="WBParaSite" id="GPLIN_000774700">
    <property type="protein sequence ID" value="GPLIN_000774700"/>
    <property type="gene ID" value="GPLIN_000774700"/>
</dbReference>
<evidence type="ECO:0000259" key="2">
    <source>
        <dbReference type="Pfam" id="PF01048"/>
    </source>
</evidence>
<sequence length="354" mass="39216">MPASSINDFHQIASAQADHYLPHLGLSTLNTDFRAQFNDVKFVCTGGSSGRMSEYAKLFSALANMQSSGNLCNRTDRFVMYKTGPVLWVNHGIGMPSLSILLCEFVCTGGSSGRMSEYAKLFSALANMQSSGNLCNRTDRFVMYKTGPVLWVNHGIGMPSLSILLCELFKLLRLACCTDVQFIRVGTCGGVDVKPGTVIISEGVVNAALEKNKFVQWIQGRQVKRDAVLDAQMGNDLFSIAVGLKLPAERGLTLSTDDFYEGQMRLDGAFCDYGNEEKMAFLGHLIQIGVKNIEMESTCFAAMIHRAKYSAAICCVVLVNRMEVDTLMLREFHAEFEKRPFEIVSRYILNKLNK</sequence>
<reference evidence="4" key="3">
    <citation type="submission" date="2016-06" db="UniProtKB">
        <authorList>
            <consortium name="WormBaseParasite"/>
        </authorList>
    </citation>
    <scope>IDENTIFICATION</scope>
</reference>
<dbReference type="SUPFAM" id="SSF53167">
    <property type="entry name" value="Purine and uridine phosphorylases"/>
    <property type="match status" value="2"/>
</dbReference>
<name>A0A183C4F3_GLOPA</name>
<proteinExistence type="inferred from homology"/>